<organism evidence="6 7">
    <name type="scientific">Kibdelosporangium phytohabitans</name>
    <dbReference type="NCBI Taxonomy" id="860235"/>
    <lineage>
        <taxon>Bacteria</taxon>
        <taxon>Bacillati</taxon>
        <taxon>Actinomycetota</taxon>
        <taxon>Actinomycetes</taxon>
        <taxon>Pseudonocardiales</taxon>
        <taxon>Pseudonocardiaceae</taxon>
        <taxon>Kibdelosporangium</taxon>
    </lineage>
</organism>
<accession>A0A0N9I906</accession>
<proteinExistence type="predicted"/>
<dbReference type="PANTHER" id="PTHR47506:SF3">
    <property type="entry name" value="HTH-TYPE TRANSCRIPTIONAL REGULATOR LMRA"/>
    <property type="match status" value="1"/>
</dbReference>
<evidence type="ECO:0000256" key="1">
    <source>
        <dbReference type="ARBA" id="ARBA00023015"/>
    </source>
</evidence>
<dbReference type="GO" id="GO:0003677">
    <property type="term" value="F:DNA binding"/>
    <property type="evidence" value="ECO:0007669"/>
    <property type="project" value="UniProtKB-UniRule"/>
</dbReference>
<protein>
    <submittedName>
        <fullName evidence="6">TetR family transcriptional regulator</fullName>
    </submittedName>
</protein>
<dbReference type="AlphaFoldDB" id="A0A0N9I906"/>
<evidence type="ECO:0000256" key="3">
    <source>
        <dbReference type="ARBA" id="ARBA00023163"/>
    </source>
</evidence>
<evidence type="ECO:0000256" key="4">
    <source>
        <dbReference type="PROSITE-ProRule" id="PRU00335"/>
    </source>
</evidence>
<sequence>MGSRNTRERVLAAAGRLFRLQGYAGTGLKQIVSESGAPYGSIYHFFPNGKEQLAHEVIRTSGPEYGRLVLMLLNSRADPLAALEFAFRQAAEDLAGTDYADACPIATIALEVANTSETLRVATAEVFADWVDGATAWFGRFVPGDEQAKMLAFAMISMLEGAFVLSRAARSTDPLLAAGKAIVDLTGNVMRQSNVSGRP</sequence>
<keyword evidence="2 4" id="KW-0238">DNA-binding</keyword>
<feature type="domain" description="HTH tetR-type" evidence="5">
    <location>
        <begin position="4"/>
        <end position="64"/>
    </location>
</feature>
<dbReference type="Gene3D" id="1.10.357.10">
    <property type="entry name" value="Tetracycline Repressor, domain 2"/>
    <property type="match status" value="1"/>
</dbReference>
<gene>
    <name evidence="6" type="ORF">AOZ06_39575</name>
</gene>
<evidence type="ECO:0000313" key="6">
    <source>
        <dbReference type="EMBL" id="ALG15418.1"/>
    </source>
</evidence>
<name>A0A0N9I906_9PSEU</name>
<evidence type="ECO:0000259" key="5">
    <source>
        <dbReference type="PROSITE" id="PS50977"/>
    </source>
</evidence>
<dbReference type="SUPFAM" id="SSF46689">
    <property type="entry name" value="Homeodomain-like"/>
    <property type="match status" value="1"/>
</dbReference>
<dbReference type="InterPro" id="IPR009057">
    <property type="entry name" value="Homeodomain-like_sf"/>
</dbReference>
<keyword evidence="3" id="KW-0804">Transcription</keyword>
<dbReference type="PROSITE" id="PS50977">
    <property type="entry name" value="HTH_TETR_2"/>
    <property type="match status" value="1"/>
</dbReference>
<dbReference type="Proteomes" id="UP000063699">
    <property type="component" value="Chromosome"/>
</dbReference>
<dbReference type="OrthoDB" id="4567939at2"/>
<dbReference type="InterPro" id="IPR001647">
    <property type="entry name" value="HTH_TetR"/>
</dbReference>
<feature type="DNA-binding region" description="H-T-H motif" evidence="4">
    <location>
        <begin position="27"/>
        <end position="46"/>
    </location>
</feature>
<reference evidence="6 7" key="1">
    <citation type="submission" date="2015-07" db="EMBL/GenBank/DDBJ databases">
        <title>Genome sequencing of Kibdelosporangium phytohabitans.</title>
        <authorList>
            <person name="Qin S."/>
            <person name="Xing K."/>
        </authorList>
    </citation>
    <scope>NUCLEOTIDE SEQUENCE [LARGE SCALE GENOMIC DNA]</scope>
    <source>
        <strain evidence="6 7">KLBMP1111</strain>
    </source>
</reference>
<dbReference type="Pfam" id="PF21993">
    <property type="entry name" value="TetR_C_13_2"/>
    <property type="match status" value="1"/>
</dbReference>
<dbReference type="InterPro" id="IPR036271">
    <property type="entry name" value="Tet_transcr_reg_TetR-rel_C_sf"/>
</dbReference>
<dbReference type="SUPFAM" id="SSF48498">
    <property type="entry name" value="Tetracyclin repressor-like, C-terminal domain"/>
    <property type="match status" value="1"/>
</dbReference>
<keyword evidence="1" id="KW-0805">Transcription regulation</keyword>
<evidence type="ECO:0000256" key="2">
    <source>
        <dbReference type="ARBA" id="ARBA00023125"/>
    </source>
</evidence>
<dbReference type="EMBL" id="CP012752">
    <property type="protein sequence ID" value="ALG15418.1"/>
    <property type="molecule type" value="Genomic_DNA"/>
</dbReference>
<dbReference type="Pfam" id="PF00440">
    <property type="entry name" value="TetR_N"/>
    <property type="match status" value="1"/>
</dbReference>
<evidence type="ECO:0000313" key="7">
    <source>
        <dbReference type="Proteomes" id="UP000063699"/>
    </source>
</evidence>
<dbReference type="InterPro" id="IPR054156">
    <property type="entry name" value="YxaF_TetR_C"/>
</dbReference>
<dbReference type="KEGG" id="kphy:AOZ06_39575"/>
<keyword evidence="7" id="KW-1185">Reference proteome</keyword>
<dbReference type="PANTHER" id="PTHR47506">
    <property type="entry name" value="TRANSCRIPTIONAL REGULATORY PROTEIN"/>
    <property type="match status" value="1"/>
</dbReference>